<feature type="binding site" evidence="1">
    <location>
        <position position="18"/>
    </location>
    <ligand>
        <name>S-adenosyl-L-methionine</name>
        <dbReference type="ChEBI" id="CHEBI:59789"/>
    </ligand>
</feature>
<keyword evidence="1" id="KW-0489">Methyltransferase</keyword>
<dbReference type="GO" id="GO:0005829">
    <property type="term" value="C:cytosol"/>
    <property type="evidence" value="ECO:0007669"/>
    <property type="project" value="TreeGrafter"/>
</dbReference>
<protein>
    <recommendedName>
        <fullName evidence="1">Ribosomal RNA large subunit methyltransferase J</fullName>
        <ecNumber evidence="1">2.1.1.266</ecNumber>
    </recommendedName>
    <alternativeName>
        <fullName evidence="1">23S rRNA (adenine(2030)-N6)-methyltransferase</fullName>
    </alternativeName>
    <alternativeName>
        <fullName evidence="1">23S rRNA m6A2030 methyltransferase</fullName>
    </alternativeName>
</protein>
<feature type="site" description="Interaction with substrate rRNA" evidence="1">
    <location>
        <position position="3"/>
    </location>
</feature>
<evidence type="ECO:0000313" key="2">
    <source>
        <dbReference type="EMBL" id="ABZ72766.1"/>
    </source>
</evidence>
<dbReference type="HAMAP" id="MF_00934">
    <property type="entry name" value="23SrRNA_methyltr_J"/>
    <property type="match status" value="1"/>
</dbReference>
<keyword evidence="1" id="KW-0698">rRNA processing</keyword>
<feature type="binding site" evidence="1">
    <location>
        <position position="103"/>
    </location>
    <ligand>
        <name>S-adenosyl-L-methionine</name>
        <dbReference type="ChEBI" id="CHEBI:59789"/>
    </ligand>
</feature>
<organism evidence="2">
    <name type="scientific">Caulobacter sp. (strain K31)</name>
    <dbReference type="NCBI Taxonomy" id="366602"/>
    <lineage>
        <taxon>Bacteria</taxon>
        <taxon>Pseudomonadati</taxon>
        <taxon>Pseudomonadota</taxon>
        <taxon>Alphaproteobacteria</taxon>
        <taxon>Caulobacterales</taxon>
        <taxon>Caulobacteraceae</taxon>
        <taxon>Caulobacter</taxon>
    </lineage>
</organism>
<dbReference type="HOGENOM" id="CLU_061769_0_0_5"/>
<dbReference type="GO" id="GO:0070475">
    <property type="term" value="P:rRNA base methylation"/>
    <property type="evidence" value="ECO:0007669"/>
    <property type="project" value="UniProtKB-UniRule"/>
</dbReference>
<dbReference type="GO" id="GO:0036307">
    <property type="term" value="F:23S rRNA (adenine(2030)-N(6))-methyltransferase activity"/>
    <property type="evidence" value="ECO:0007669"/>
    <property type="project" value="UniProtKB-UniRule"/>
</dbReference>
<comment type="function">
    <text evidence="1">Specifically methylates the adenine in position 2030 of 23S rRNA.</text>
</comment>
<dbReference type="Gene3D" id="3.40.50.150">
    <property type="entry name" value="Vaccinia Virus protein VP39"/>
    <property type="match status" value="1"/>
</dbReference>
<dbReference type="AlphaFoldDB" id="B0T803"/>
<dbReference type="KEGG" id="cak:Caul_3639"/>
<feature type="binding site" evidence="1">
    <location>
        <position position="41"/>
    </location>
    <ligand>
        <name>S-adenosyl-L-methionine</name>
        <dbReference type="ChEBI" id="CHEBI:59789"/>
    </ligand>
</feature>
<comment type="similarity">
    <text evidence="1">Belongs to the RlmJ family.</text>
</comment>
<comment type="catalytic activity">
    <reaction evidence="1">
        <text>adenosine(2030) in 23S rRNA + S-adenosyl-L-methionine = N(6)-methyladenosine(2030) in 23S rRNA + S-adenosyl-L-homocysteine + H(+)</text>
        <dbReference type="Rhea" id="RHEA:43736"/>
        <dbReference type="Rhea" id="RHEA-COMP:10668"/>
        <dbReference type="Rhea" id="RHEA-COMP:10669"/>
        <dbReference type="ChEBI" id="CHEBI:15378"/>
        <dbReference type="ChEBI" id="CHEBI:57856"/>
        <dbReference type="ChEBI" id="CHEBI:59789"/>
        <dbReference type="ChEBI" id="CHEBI:74411"/>
        <dbReference type="ChEBI" id="CHEBI:74449"/>
        <dbReference type="EC" id="2.1.1.266"/>
    </reaction>
</comment>
<reference evidence="2" key="1">
    <citation type="submission" date="2008-01" db="EMBL/GenBank/DDBJ databases">
        <title>Complete sequence of chromosome of Caulobacter sp. K31.</title>
        <authorList>
            <consortium name="US DOE Joint Genome Institute"/>
            <person name="Copeland A."/>
            <person name="Lucas S."/>
            <person name="Lapidus A."/>
            <person name="Barry K."/>
            <person name="Glavina del Rio T."/>
            <person name="Dalin E."/>
            <person name="Tice H."/>
            <person name="Pitluck S."/>
            <person name="Bruce D."/>
            <person name="Goodwin L."/>
            <person name="Thompson L.S."/>
            <person name="Brettin T."/>
            <person name="Detter J.C."/>
            <person name="Han C."/>
            <person name="Schmutz J."/>
            <person name="Larimer F."/>
            <person name="Land M."/>
            <person name="Hauser L."/>
            <person name="Kyrpides N."/>
            <person name="Kim E."/>
            <person name="Stephens C."/>
            <person name="Richardson P."/>
        </authorList>
    </citation>
    <scope>NUCLEOTIDE SEQUENCE [LARGE SCALE GENOMIC DNA]</scope>
    <source>
        <strain evidence="2">K31</strain>
    </source>
</reference>
<dbReference type="SUPFAM" id="SSF53335">
    <property type="entry name" value="S-adenosyl-L-methionine-dependent methyltransferases"/>
    <property type="match status" value="1"/>
</dbReference>
<dbReference type="eggNOG" id="COG2961">
    <property type="taxonomic scope" value="Bacteria"/>
</dbReference>
<dbReference type="EMBL" id="CP000927">
    <property type="protein sequence ID" value="ABZ72766.1"/>
    <property type="molecule type" value="Genomic_DNA"/>
</dbReference>
<accession>B0T803</accession>
<feature type="active site" description="Proton acceptor" evidence="1">
    <location>
        <position position="166"/>
    </location>
</feature>
<dbReference type="InterPro" id="IPR007473">
    <property type="entry name" value="RlmJ"/>
</dbReference>
<proteinExistence type="inferred from homology"/>
<dbReference type="GO" id="GO:0003723">
    <property type="term" value="F:RNA binding"/>
    <property type="evidence" value="ECO:0007669"/>
    <property type="project" value="UniProtKB-UniRule"/>
</dbReference>
<dbReference type="PANTHER" id="PTHR37426">
    <property type="entry name" value="RIBOSOMAL RNA LARGE SUBUNIT METHYLTRANSFERASE J"/>
    <property type="match status" value="1"/>
</dbReference>
<dbReference type="PANTHER" id="PTHR37426:SF1">
    <property type="entry name" value="RIBOSOMAL RNA LARGE SUBUNIT METHYLTRANSFERASE J"/>
    <property type="match status" value="1"/>
</dbReference>
<dbReference type="Pfam" id="PF04378">
    <property type="entry name" value="RsmJ"/>
    <property type="match status" value="1"/>
</dbReference>
<name>B0T803_CAUSK</name>
<feature type="binding site" evidence="1">
    <location>
        <position position="166"/>
    </location>
    <ligand>
        <name>S-adenosyl-L-methionine</name>
        <dbReference type="ChEBI" id="CHEBI:59789"/>
    </ligand>
</feature>
<dbReference type="STRING" id="366602.Caul_3639"/>
<dbReference type="EC" id="2.1.1.266" evidence="1"/>
<dbReference type="InterPro" id="IPR029063">
    <property type="entry name" value="SAM-dependent_MTases_sf"/>
</dbReference>
<dbReference type="OrthoDB" id="9791274at2"/>
<gene>
    <name evidence="1" type="primary">rlmJ</name>
    <name evidence="2" type="ordered locus">Caul_3639</name>
</gene>
<feature type="binding site" evidence="1">
    <location>
        <begin position="146"/>
        <end position="147"/>
    </location>
    <ligand>
        <name>S-adenosyl-L-methionine</name>
        <dbReference type="ChEBI" id="CHEBI:59789"/>
    </ligand>
</feature>
<keyword evidence="1" id="KW-0808">Transferase</keyword>
<evidence type="ECO:0000256" key="1">
    <source>
        <dbReference type="HAMAP-Rule" id="MF_00934"/>
    </source>
</evidence>
<feature type="binding site" evidence="1">
    <location>
        <position position="121"/>
    </location>
    <ligand>
        <name>S-adenosyl-L-methionine</name>
        <dbReference type="ChEBI" id="CHEBI:59789"/>
    </ligand>
</feature>
<keyword evidence="1" id="KW-0949">S-adenosyl-L-methionine</keyword>
<comment type="subunit">
    <text evidence="1">Monomer.</text>
</comment>
<keyword evidence="1" id="KW-0694">RNA-binding</keyword>
<sequence length="277" mass="29313">MNYRHAFHAGNFADLQKHAILLTLLAALTAEETPLSVIDTHAGAGAYDLGGDMAQRSGEAAAGIGRLLAMPENSGGAPAVFAALVAAVKALNGGGEGPLYPGSPLLIAGHLRKTDRYTACELRPDDCDSLRRTLAPYPFAQAVKDDGYATAVARAGKGGRTFVLIDPPFERSDDYAQIIATTRAVLARDKSAVIAAWMPLKDLETFDAFMRAMETVTRDALAAELRLRPLTDPMKMNGCAMVMVGAPKSTEGAIAEITTWLADNLGDAGAKARIWRA</sequence>